<comment type="caution">
    <text evidence="2">The sequence shown here is derived from an EMBL/GenBank/DDBJ whole genome shotgun (WGS) entry which is preliminary data.</text>
</comment>
<evidence type="ECO:0000313" key="2">
    <source>
        <dbReference type="EMBL" id="MCS3709646.1"/>
    </source>
</evidence>
<protein>
    <submittedName>
        <fullName evidence="2">Uncharacterized protein</fullName>
    </submittedName>
</protein>
<dbReference type="EMBL" id="JANUAE010000004">
    <property type="protein sequence ID" value="MCS3709646.1"/>
    <property type="molecule type" value="Genomic_DNA"/>
</dbReference>
<name>A0A9X2TGV6_9BACT</name>
<feature type="signal peptide" evidence="1">
    <location>
        <begin position="1"/>
        <end position="29"/>
    </location>
</feature>
<accession>A0A9X2TGV6</accession>
<gene>
    <name evidence="2" type="ORF">GGP61_001250</name>
</gene>
<reference evidence="2" key="1">
    <citation type="submission" date="2022-08" db="EMBL/GenBank/DDBJ databases">
        <title>Genomic Encyclopedia of Type Strains, Phase V (KMG-V): Genome sequencing to study the core and pangenomes of soil and plant-associated prokaryotes.</title>
        <authorList>
            <person name="Whitman W."/>
        </authorList>
    </citation>
    <scope>NUCLEOTIDE SEQUENCE</scope>
    <source>
        <strain evidence="2">SP3049</strain>
    </source>
</reference>
<organism evidence="2 3">
    <name type="scientific">Salinibacter ruber</name>
    <dbReference type="NCBI Taxonomy" id="146919"/>
    <lineage>
        <taxon>Bacteria</taxon>
        <taxon>Pseudomonadati</taxon>
        <taxon>Rhodothermota</taxon>
        <taxon>Rhodothermia</taxon>
        <taxon>Rhodothermales</taxon>
        <taxon>Salinibacteraceae</taxon>
        <taxon>Salinibacter</taxon>
    </lineage>
</organism>
<evidence type="ECO:0000313" key="3">
    <source>
        <dbReference type="Proteomes" id="UP001155057"/>
    </source>
</evidence>
<keyword evidence="1" id="KW-0732">Signal</keyword>
<proteinExistence type="predicted"/>
<dbReference type="AlphaFoldDB" id="A0A9X2TGV6"/>
<dbReference type="Proteomes" id="UP001155057">
    <property type="component" value="Unassembled WGS sequence"/>
</dbReference>
<evidence type="ECO:0000256" key="1">
    <source>
        <dbReference type="SAM" id="SignalP"/>
    </source>
</evidence>
<feature type="chain" id="PRO_5040798305" evidence="1">
    <location>
        <begin position="30"/>
        <end position="127"/>
    </location>
</feature>
<sequence length="127" mass="12940">MTRSPTYRLLAALTALFLGLGWGAPVAHAACGSLGTTAPDRCGTSDSALPCESDLGSTSAACLSHHASQEALTGMSSAPDVQGGGSVGVEVEPEVPVTGTVISSLRFDRPAAKRAGRLHLHVSVWLE</sequence>